<dbReference type="EMBL" id="CAKKMG010000039">
    <property type="protein sequence ID" value="CAH0239601.1"/>
    <property type="molecule type" value="Genomic_DNA"/>
</dbReference>
<protein>
    <submittedName>
        <fullName evidence="2">Uncharacterized protein</fullName>
    </submittedName>
</protein>
<dbReference type="Proteomes" id="UP000789326">
    <property type="component" value="Unassembled WGS sequence"/>
</dbReference>
<gene>
    <name evidence="2" type="ORF">SRABI133_02849</name>
</gene>
<evidence type="ECO:0000313" key="3">
    <source>
        <dbReference type="Proteomes" id="UP000789326"/>
    </source>
</evidence>
<keyword evidence="1" id="KW-0812">Transmembrane</keyword>
<name>A0A9W4KXW0_9BACI</name>
<comment type="caution">
    <text evidence="2">The sequence shown here is derived from an EMBL/GenBank/DDBJ whole genome shotgun (WGS) entry which is preliminary data.</text>
</comment>
<organism evidence="2 3">
    <name type="scientific">Peribacillus simplex</name>
    <dbReference type="NCBI Taxonomy" id="1478"/>
    <lineage>
        <taxon>Bacteria</taxon>
        <taxon>Bacillati</taxon>
        <taxon>Bacillota</taxon>
        <taxon>Bacilli</taxon>
        <taxon>Bacillales</taxon>
        <taxon>Bacillaceae</taxon>
        <taxon>Peribacillus</taxon>
    </lineage>
</organism>
<sequence>MMHAVLEELRETSGLIIGLILALVIMGLIGYALTNVHESIVSPVVQFIKKMVSRK</sequence>
<evidence type="ECO:0000256" key="1">
    <source>
        <dbReference type="SAM" id="Phobius"/>
    </source>
</evidence>
<keyword evidence="1" id="KW-0472">Membrane</keyword>
<dbReference type="RefSeq" id="WP_214791073.1">
    <property type="nucleotide sequence ID" value="NZ_CAKKMG010000039.1"/>
</dbReference>
<dbReference type="AlphaFoldDB" id="A0A9W4KXW0"/>
<keyword evidence="1" id="KW-1133">Transmembrane helix</keyword>
<reference evidence="2" key="1">
    <citation type="submission" date="2021-11" db="EMBL/GenBank/DDBJ databases">
        <authorList>
            <person name="Bulgarelli D."/>
        </authorList>
    </citation>
    <scope>NUCLEOTIDE SEQUENCE</scope>
    <source>
        <strain evidence="2">Bi133</strain>
    </source>
</reference>
<proteinExistence type="predicted"/>
<accession>A0A9W4KXW0</accession>
<evidence type="ECO:0000313" key="2">
    <source>
        <dbReference type="EMBL" id="CAH0239601.1"/>
    </source>
</evidence>
<feature type="transmembrane region" description="Helical" evidence="1">
    <location>
        <begin position="12"/>
        <end position="33"/>
    </location>
</feature>